<dbReference type="EMBL" id="LR796265">
    <property type="protein sequence ID" value="CAB4132670.1"/>
    <property type="molecule type" value="Genomic_DNA"/>
</dbReference>
<organism evidence="1">
    <name type="scientific">uncultured Caudovirales phage</name>
    <dbReference type="NCBI Taxonomy" id="2100421"/>
    <lineage>
        <taxon>Viruses</taxon>
        <taxon>Duplodnaviria</taxon>
        <taxon>Heunggongvirae</taxon>
        <taxon>Uroviricota</taxon>
        <taxon>Caudoviricetes</taxon>
        <taxon>Peduoviridae</taxon>
        <taxon>Maltschvirus</taxon>
        <taxon>Maltschvirus maltsch</taxon>
    </lineage>
</organism>
<proteinExistence type="predicted"/>
<sequence length="209" mass="21352">MTGVNNSADINGTKASTFGTSNGIVVYNGTVLTNYAGPQISSSGVYTNTSQPAFLAALTTQASSVTGNAGVYYLGTAGSGATTTYFDQGSNLSVISTVLTFTAPVAGKYFFNSSLLVGSVTSSMTQGYLAILLNNTANFGLSNYNVAAVRNTANQASLNGSILISMNANDTAALQCVVQNGSGNTANIYPSSSSGPVYYATFWSGYLVC</sequence>
<reference evidence="1" key="1">
    <citation type="submission" date="2020-04" db="EMBL/GenBank/DDBJ databases">
        <authorList>
            <person name="Chiriac C."/>
            <person name="Salcher M."/>
            <person name="Ghai R."/>
            <person name="Kavagutti S V."/>
        </authorList>
    </citation>
    <scope>NUCLEOTIDE SEQUENCE</scope>
</reference>
<protein>
    <recommendedName>
        <fullName evidence="2">C1q domain containing protein</fullName>
    </recommendedName>
</protein>
<dbReference type="Gene3D" id="2.60.120.40">
    <property type="match status" value="1"/>
</dbReference>
<dbReference type="SUPFAM" id="SSF49842">
    <property type="entry name" value="TNF-like"/>
    <property type="match status" value="1"/>
</dbReference>
<name>A0A6J5LI66_9CAUD</name>
<gene>
    <name evidence="1" type="ORF">UFOVP255_43</name>
</gene>
<evidence type="ECO:0008006" key="2">
    <source>
        <dbReference type="Google" id="ProtNLM"/>
    </source>
</evidence>
<dbReference type="InterPro" id="IPR008983">
    <property type="entry name" value="Tumour_necrosis_fac-like_dom"/>
</dbReference>
<evidence type="ECO:0000313" key="1">
    <source>
        <dbReference type="EMBL" id="CAB4132670.1"/>
    </source>
</evidence>
<accession>A0A6J5LI66</accession>